<dbReference type="PANTHER" id="PTHR37298">
    <property type="entry name" value="UPF0111 PROTEIN YKAA"/>
    <property type="match status" value="1"/>
</dbReference>
<comment type="caution">
    <text evidence="2">The sequence shown here is derived from an EMBL/GenBank/DDBJ whole genome shotgun (WGS) entry which is preliminary data.</text>
</comment>
<evidence type="ECO:0000313" key="2">
    <source>
        <dbReference type="EMBL" id="TWI94038.1"/>
    </source>
</evidence>
<gene>
    <name evidence="2" type="ORF">JN11_04855</name>
</gene>
<dbReference type="RefSeq" id="WP_144916760.1">
    <property type="nucleotide sequence ID" value="NZ_VLLI01000022.1"/>
</dbReference>
<evidence type="ECO:0000256" key="1">
    <source>
        <dbReference type="ARBA" id="ARBA00008591"/>
    </source>
</evidence>
<protein>
    <recommendedName>
        <fullName evidence="4">Phosphate transport regulator</fullName>
    </recommendedName>
</protein>
<dbReference type="Gene3D" id="1.20.58.220">
    <property type="entry name" value="Phosphate transport system protein phou homolog 2, domain 2"/>
    <property type="match status" value="1"/>
</dbReference>
<dbReference type="InterPro" id="IPR018445">
    <property type="entry name" value="Put_Phosphate_transp_reg"/>
</dbReference>
<comment type="similarity">
    <text evidence="1">Belongs to the UPF0111 family.</text>
</comment>
<dbReference type="Proteomes" id="UP000317010">
    <property type="component" value="Unassembled WGS sequence"/>
</dbReference>
<dbReference type="InterPro" id="IPR038078">
    <property type="entry name" value="PhoU-like_sf"/>
</dbReference>
<dbReference type="InterPro" id="IPR052912">
    <property type="entry name" value="UPF0111_domain"/>
</dbReference>
<proteinExistence type="inferred from homology"/>
<accession>A0A562TLD7</accession>
<name>A0A562TLD7_9SPHI</name>
<keyword evidence="3" id="KW-1185">Reference proteome</keyword>
<evidence type="ECO:0000313" key="3">
    <source>
        <dbReference type="Proteomes" id="UP000317010"/>
    </source>
</evidence>
<sequence>MGSYFNNFLSNRTLFFDLFDRAAKNVVDMATLLVCVVNSNGGDDCAEMVKSVDKLENNGDNITHKIRLNLDKIIFTPLNRNDIHTLASAIDDVADTIKEASDRIYLYNIVDFGPALKEIASFTLKASLEVEKAINLLRTVKKPAQVLEICRHVKNYEQQSDKIYYNAVAGLFANEKDAITFIKYREILLSLETSVNKCKRVSDALNVVLINNM</sequence>
<reference evidence="2 3" key="1">
    <citation type="submission" date="2019-07" db="EMBL/GenBank/DDBJ databases">
        <title>Genomic Encyclopedia of Archaeal and Bacterial Type Strains, Phase II (KMG-II): from individual species to whole genera.</title>
        <authorList>
            <person name="Goeker M."/>
        </authorList>
    </citation>
    <scope>NUCLEOTIDE SEQUENCE [LARGE SCALE GENOMIC DNA]</scope>
    <source>
        <strain evidence="2 3">ATCC BAA-1854</strain>
    </source>
</reference>
<dbReference type="Pfam" id="PF01865">
    <property type="entry name" value="PhoU_div"/>
    <property type="match status" value="1"/>
</dbReference>
<dbReference type="PANTHER" id="PTHR37298:SF1">
    <property type="entry name" value="UPF0111 PROTEIN YKAA"/>
    <property type="match status" value="1"/>
</dbReference>
<organism evidence="2 3">
    <name type="scientific">Mucilaginibacter frigoritolerans</name>
    <dbReference type="NCBI Taxonomy" id="652788"/>
    <lineage>
        <taxon>Bacteria</taxon>
        <taxon>Pseudomonadati</taxon>
        <taxon>Bacteroidota</taxon>
        <taxon>Sphingobacteriia</taxon>
        <taxon>Sphingobacteriales</taxon>
        <taxon>Sphingobacteriaceae</taxon>
        <taxon>Mucilaginibacter</taxon>
    </lineage>
</organism>
<dbReference type="AlphaFoldDB" id="A0A562TLD7"/>
<evidence type="ECO:0008006" key="4">
    <source>
        <dbReference type="Google" id="ProtNLM"/>
    </source>
</evidence>
<dbReference type="EMBL" id="VLLI01000022">
    <property type="protein sequence ID" value="TWI94038.1"/>
    <property type="molecule type" value="Genomic_DNA"/>
</dbReference>
<dbReference type="OrthoDB" id="792700at2"/>